<dbReference type="KEGG" id="hazt:108667322"/>
<dbReference type="RefSeq" id="XP_018009826.1">
    <property type="nucleotide sequence ID" value="XM_018154337.2"/>
</dbReference>
<reference evidence="3" key="1">
    <citation type="submission" date="2025-08" db="UniProtKB">
        <authorList>
            <consortium name="RefSeq"/>
        </authorList>
    </citation>
    <scope>IDENTIFICATION</scope>
    <source>
        <tissue evidence="3">Whole organism</tissue>
    </source>
</reference>
<organism evidence="2 3">
    <name type="scientific">Hyalella azteca</name>
    <name type="common">Amphipod</name>
    <dbReference type="NCBI Taxonomy" id="294128"/>
    <lineage>
        <taxon>Eukaryota</taxon>
        <taxon>Metazoa</taxon>
        <taxon>Ecdysozoa</taxon>
        <taxon>Arthropoda</taxon>
        <taxon>Crustacea</taxon>
        <taxon>Multicrustacea</taxon>
        <taxon>Malacostraca</taxon>
        <taxon>Eumalacostraca</taxon>
        <taxon>Peracarida</taxon>
        <taxon>Amphipoda</taxon>
        <taxon>Senticaudata</taxon>
        <taxon>Talitrida</taxon>
        <taxon>Talitroidea</taxon>
        <taxon>Hyalellidae</taxon>
        <taxon>Hyalella</taxon>
    </lineage>
</organism>
<dbReference type="GeneID" id="108667322"/>
<dbReference type="OrthoDB" id="10669357at2759"/>
<sequence length="848" mass="94117">MCNQSTYVKDLLLTRLSGTAAPAPVLPAEQKETIQSMVRRRIIGLDRSSMKSILHNQNKSSFSSSKNFTNKRFRKTNTPEDLKLKTALKQFQLAKLEEKHAKANSIQQNPLLYDEKLLQVKKKLLEEKKIESTRLKQSSQEEALRSQVKYSEWKKRQEIKTIVQVAKNSQEKFIEKFEFPSNEQKIQKPLTCSIPEKYNFTQVYEHANENFCQSANKSTALWPADQLPSAPSSRTILHEPGHDCQTICINEQSLPARFQRSSPTQLDCSVQSSTNHSIKINEHHHKSGPLHTDKETLPVFFEKVPPKETARNGRENHTNPFDDLLEENDAFALLLDMMDGFPANSEGATALRVLCSQDHATRSSLLCNKTLHWTPAGRMILQIYQQQDEPLLPAPVRRSFENRARNDHRDSNQDENTLNCELKSSQTLETQGSLASNVVNSSSSGCTRVETAASFPNGIENHTVQNYRYSSDFSNVPIDLIECGSAGNSHPLDGTVSMDFVADQIDFPVEYEAAVRELPIVLGSNNSSQLNSECRDEIGDGQNYNDPPKDNWGNNCDHLSLPSPQPYLASSENVFSNSFKNFDAFNGASSNLIMNHSLSNGFVAIHDDHQFKCSNVSDGLINEEICADQLSVQNTGFSYHCPTTHAKQSSCLCGSLCGSNGRCKYFSGNTEAYVPHATDSLPIVAPSQTRSKLTPSRNDSFSFNGGEGSRNQITAPEISTTSSSFATSRRIAQSQLSSQSQTNGPSSRQHLIPSNCSTRGDYFLPTFSDKNLIGSPRPNYYFNSPRISASPGSTYSSSPCTSSTSLIACEACDMLEPQDTCQSNQLTQDEFEAINGDGSGPIMMQVLP</sequence>
<dbReference type="Proteomes" id="UP000694843">
    <property type="component" value="Unplaced"/>
</dbReference>
<feature type="compositionally biased region" description="Polar residues" evidence="1">
    <location>
        <begin position="687"/>
        <end position="718"/>
    </location>
</feature>
<proteinExistence type="predicted"/>
<feature type="region of interest" description="Disordered" evidence="1">
    <location>
        <begin position="687"/>
        <end position="754"/>
    </location>
</feature>
<evidence type="ECO:0000313" key="3">
    <source>
        <dbReference type="RefSeq" id="XP_018009826.1"/>
    </source>
</evidence>
<feature type="compositionally biased region" description="Low complexity" evidence="1">
    <location>
        <begin position="719"/>
        <end position="728"/>
    </location>
</feature>
<protein>
    <submittedName>
        <fullName evidence="3">Uncharacterized protein LOC108667322 isoform X1</fullName>
    </submittedName>
</protein>
<keyword evidence="2" id="KW-1185">Reference proteome</keyword>
<name>A0A8B7N7K4_HYAAZ</name>
<feature type="compositionally biased region" description="Polar residues" evidence="1">
    <location>
        <begin position="730"/>
        <end position="754"/>
    </location>
</feature>
<dbReference type="AlphaFoldDB" id="A0A8B7N7K4"/>
<evidence type="ECO:0000313" key="2">
    <source>
        <dbReference type="Proteomes" id="UP000694843"/>
    </source>
</evidence>
<evidence type="ECO:0000256" key="1">
    <source>
        <dbReference type="SAM" id="MobiDB-lite"/>
    </source>
</evidence>
<gene>
    <name evidence="3" type="primary">LOC108667322</name>
</gene>
<accession>A0A8B7N7K4</accession>